<sequence length="189" mass="20795">MSRSRSRVLVVNNGTLSLKQLRARFDTLGSDTETVDAASVPARLNGRYQAIVLSGTKVRAYDSTFYKPLIDLVTTADVPVFGICGGMQILGVAAGGRLAEGPQRVGGYEAQVDTEEPLFTYVKPTVTVFHRHTLYLQEAPPGYRTIGRSEHAPVEFLRSDDGRIHGAQAHLEFRKDGLEILRGFAQLYQ</sequence>
<dbReference type="PANTHER" id="PTHR42695">
    <property type="entry name" value="GLUTAMINE AMIDOTRANSFERASE YLR126C-RELATED"/>
    <property type="match status" value="1"/>
</dbReference>
<dbReference type="PROSITE" id="PS51273">
    <property type="entry name" value="GATASE_TYPE_1"/>
    <property type="match status" value="1"/>
</dbReference>
<proteinExistence type="predicted"/>
<dbReference type="PANTHER" id="PTHR42695:SF5">
    <property type="entry name" value="GLUTAMINE AMIDOTRANSFERASE YLR126C-RELATED"/>
    <property type="match status" value="1"/>
</dbReference>
<keyword evidence="3" id="KW-1185">Reference proteome</keyword>
<name>A0ABC8BTA3_9ACTN</name>
<dbReference type="InterPro" id="IPR017926">
    <property type="entry name" value="GATASE"/>
</dbReference>
<feature type="domain" description="Glutamine amidotransferase" evidence="1">
    <location>
        <begin position="10"/>
        <end position="174"/>
    </location>
</feature>
<dbReference type="RefSeq" id="WP_084747386.1">
    <property type="nucleotide sequence ID" value="NZ_CP020563.1"/>
</dbReference>
<evidence type="ECO:0000313" key="3">
    <source>
        <dbReference type="Proteomes" id="UP000192251"/>
    </source>
</evidence>
<dbReference type="InterPro" id="IPR044992">
    <property type="entry name" value="ChyE-like"/>
</dbReference>
<dbReference type="KEGG" id="kab:B7C62_16040"/>
<gene>
    <name evidence="2" type="ORF">B7C62_16040</name>
</gene>
<dbReference type="EMBL" id="CP020563">
    <property type="protein sequence ID" value="ARF73599.1"/>
    <property type="molecule type" value="Genomic_DNA"/>
</dbReference>
<reference evidence="2 3" key="1">
    <citation type="submission" date="2017-04" db="EMBL/GenBank/DDBJ databases">
        <title>The complete genome sequence of Streptomyces albolongus YIM 101047, the producer of novel bafilomycins and novel odoriferous sesquiterpenoids.</title>
        <authorList>
            <person name="Yin M."/>
            <person name="Jiang Y."/>
        </authorList>
    </citation>
    <scope>NUCLEOTIDE SEQUENCE [LARGE SCALE GENOMIC DNA]</scope>
    <source>
        <strain evidence="2 3">YIM 101047</strain>
    </source>
</reference>
<organism evidence="2 3">
    <name type="scientific">Kitasatospora albolonga</name>
    <dbReference type="NCBI Taxonomy" id="68173"/>
    <lineage>
        <taxon>Bacteria</taxon>
        <taxon>Bacillati</taxon>
        <taxon>Actinomycetota</taxon>
        <taxon>Actinomycetes</taxon>
        <taxon>Kitasatosporales</taxon>
        <taxon>Streptomycetaceae</taxon>
        <taxon>Kitasatospora</taxon>
    </lineage>
</organism>
<dbReference type="Proteomes" id="UP000192251">
    <property type="component" value="Chromosome"/>
</dbReference>
<evidence type="ECO:0000259" key="1">
    <source>
        <dbReference type="Pfam" id="PF00117"/>
    </source>
</evidence>
<dbReference type="InterPro" id="IPR029062">
    <property type="entry name" value="Class_I_gatase-like"/>
</dbReference>
<evidence type="ECO:0000313" key="2">
    <source>
        <dbReference type="EMBL" id="ARF73599.1"/>
    </source>
</evidence>
<protein>
    <submittedName>
        <fullName evidence="2">GMP synthase</fullName>
    </submittedName>
</protein>
<dbReference type="Pfam" id="PF00117">
    <property type="entry name" value="GATase"/>
    <property type="match status" value="1"/>
</dbReference>
<dbReference type="SUPFAM" id="SSF52317">
    <property type="entry name" value="Class I glutamine amidotransferase-like"/>
    <property type="match status" value="1"/>
</dbReference>
<dbReference type="Gene3D" id="3.40.50.880">
    <property type="match status" value="1"/>
</dbReference>
<accession>A0ABC8BTA3</accession>
<dbReference type="AlphaFoldDB" id="A0ABC8BTA3"/>